<dbReference type="AlphaFoldDB" id="A0A2J6N2Y1"/>
<dbReference type="Proteomes" id="UP000237153">
    <property type="component" value="Unassembled WGS sequence"/>
</dbReference>
<dbReference type="EMBL" id="PNIM01000008">
    <property type="protein sequence ID" value="PMB75677.1"/>
    <property type="molecule type" value="Genomic_DNA"/>
</dbReference>
<protein>
    <submittedName>
        <fullName evidence="4">ABC transporter permease</fullName>
    </submittedName>
    <submittedName>
        <fullName evidence="3">ECF transporter S component</fullName>
    </submittedName>
</protein>
<comment type="caution">
    <text evidence="4">The sequence shown here is derived from an EMBL/GenBank/DDBJ whole genome shotgun (WGS) entry which is preliminary data.</text>
</comment>
<evidence type="ECO:0000313" key="4">
    <source>
        <dbReference type="EMBL" id="PMB75677.1"/>
    </source>
</evidence>
<feature type="transmembrane region" description="Helical" evidence="1">
    <location>
        <begin position="155"/>
        <end position="177"/>
    </location>
</feature>
<dbReference type="EMBL" id="JADEZV010000002">
    <property type="protein sequence ID" value="MBE9391177.1"/>
    <property type="molecule type" value="Genomic_DNA"/>
</dbReference>
<reference evidence="2" key="2">
    <citation type="journal article" date="2020" name="mSystems">
        <title>Genome- and Community-Level Interaction Insights into Carbon Utilization and Element Cycling Functions of Hydrothermarchaeota in Hydrothermal Sediment.</title>
        <authorList>
            <person name="Zhou Z."/>
            <person name="Liu Y."/>
            <person name="Xu W."/>
            <person name="Pan J."/>
            <person name="Luo Z.H."/>
            <person name="Li M."/>
        </authorList>
    </citation>
    <scope>NUCLEOTIDE SEQUENCE [LARGE SCALE GENOMIC DNA]</scope>
    <source>
        <strain evidence="2">SpSt-1261</strain>
    </source>
</reference>
<name>A0A2J6N2Y1_9CREN</name>
<feature type="transmembrane region" description="Helical" evidence="1">
    <location>
        <begin position="124"/>
        <end position="149"/>
    </location>
</feature>
<evidence type="ECO:0000313" key="5">
    <source>
        <dbReference type="Proteomes" id="UP000237153"/>
    </source>
</evidence>
<dbReference type="Proteomes" id="UP000886076">
    <property type="component" value="Unassembled WGS sequence"/>
</dbReference>
<keyword evidence="1" id="KW-0812">Transmembrane</keyword>
<dbReference type="InterPro" id="IPR017195">
    <property type="entry name" value="ABC_thiamin-permease_prd"/>
</dbReference>
<keyword evidence="1" id="KW-1133">Transmembrane helix</keyword>
<feature type="transmembrane region" description="Helical" evidence="1">
    <location>
        <begin position="21"/>
        <end position="42"/>
    </location>
</feature>
<dbReference type="Pfam" id="PF09819">
    <property type="entry name" value="ABC_cobalt"/>
    <property type="match status" value="1"/>
</dbReference>
<gene>
    <name evidence="4" type="ORF">C0188_02130</name>
    <name evidence="2" type="ORF">ENO39_03090</name>
    <name evidence="3" type="ORF">IOK49_03670</name>
</gene>
<accession>A0A2J6N2Y1</accession>
<proteinExistence type="predicted"/>
<evidence type="ECO:0000313" key="3">
    <source>
        <dbReference type="EMBL" id="MBE9391177.1"/>
    </source>
</evidence>
<evidence type="ECO:0000256" key="1">
    <source>
        <dbReference type="SAM" id="Phobius"/>
    </source>
</evidence>
<dbReference type="Proteomes" id="UP000652307">
    <property type="component" value="Unassembled WGS sequence"/>
</dbReference>
<reference evidence="4 5" key="1">
    <citation type="submission" date="2018-01" db="EMBL/GenBank/DDBJ databases">
        <title>Metagenomic assembled genomes from two thermal pools in the Uzon Caldera, Kamchatka, Russia.</title>
        <authorList>
            <person name="Wilkins L."/>
            <person name="Ettinger C."/>
        </authorList>
    </citation>
    <scope>NUCLEOTIDE SEQUENCE [LARGE SCALE GENOMIC DNA]</scope>
    <source>
        <strain evidence="4">ZAV-06</strain>
    </source>
</reference>
<keyword evidence="1" id="KW-0472">Membrane</keyword>
<dbReference type="RefSeq" id="WP_014557718.1">
    <property type="nucleotide sequence ID" value="NZ_DSFH01000046.1"/>
</dbReference>
<sequence>MNSAEKKEKKKTSYTGIDLAILALVGVVTGIIFAGSWSIYYAVEAVGGPVGARLASYGLWFIGAPLAATLIRKPLSALFGEVIGAFVETLIAPAGGITNIIYGLLQGLASEFVYFLFRYKRWDIISGVLSAIAAGPVAVALDALLFGTIGSSIEMSLWVIASMVSGAVYGFIATYAAKSIRRNQ</sequence>
<dbReference type="GeneID" id="12449653"/>
<evidence type="ECO:0000313" key="2">
    <source>
        <dbReference type="EMBL" id="HEW64023.1"/>
    </source>
</evidence>
<organism evidence="4 5">
    <name type="scientific">Fervidicoccus fontis</name>
    <dbReference type="NCBI Taxonomy" id="683846"/>
    <lineage>
        <taxon>Archaea</taxon>
        <taxon>Thermoproteota</taxon>
        <taxon>Thermoprotei</taxon>
        <taxon>Fervidicoccales</taxon>
        <taxon>Fervidicoccaceae</taxon>
        <taxon>Fervidicoccus</taxon>
    </lineage>
</organism>
<feature type="transmembrane region" description="Helical" evidence="1">
    <location>
        <begin position="100"/>
        <end position="117"/>
    </location>
</feature>
<dbReference type="OMA" id="GVIFWAW"/>
<reference evidence="3" key="3">
    <citation type="submission" date="2020-10" db="EMBL/GenBank/DDBJ databases">
        <title>Fervidococcus fontis strain 3639Fd - the first crenarchaeon capable of growth on lipids.</title>
        <authorList>
            <person name="Kochetkova T.V."/>
            <person name="Elcheninov A.G."/>
            <person name="Toschakov S.V."/>
            <person name="Kublanov I.V."/>
        </authorList>
    </citation>
    <scope>NUCLEOTIDE SEQUENCE</scope>
    <source>
        <strain evidence="3">3639Fd</strain>
    </source>
</reference>
<dbReference type="EMBL" id="DSFH01000046">
    <property type="protein sequence ID" value="HEW64023.1"/>
    <property type="molecule type" value="Genomic_DNA"/>
</dbReference>